<evidence type="ECO:0000256" key="1">
    <source>
        <dbReference type="SAM" id="Phobius"/>
    </source>
</evidence>
<comment type="caution">
    <text evidence="2">The sequence shown here is derived from an EMBL/GenBank/DDBJ whole genome shotgun (WGS) entry which is preliminary data.</text>
</comment>
<sequence>MNWPHLRPGDITGVLFVVVLVGIVVILLLLFRGLKRSENFGFGPEWQCTQMEQGDPICVRLVDNDTPNKDAPR</sequence>
<dbReference type="RefSeq" id="WP_320228848.1">
    <property type="nucleotide sequence ID" value="NZ_JAVIJB010000007.1"/>
</dbReference>
<dbReference type="EMBL" id="JAVIJC010000033">
    <property type="protein sequence ID" value="MDX8495057.1"/>
    <property type="molecule type" value="Genomic_DNA"/>
</dbReference>
<accession>A0ABU4Z744</accession>
<name>A0ABU4Z744_9HYPH</name>
<proteinExistence type="predicted"/>
<keyword evidence="1" id="KW-0472">Membrane</keyword>
<dbReference type="Proteomes" id="UP001271249">
    <property type="component" value="Unassembled WGS sequence"/>
</dbReference>
<keyword evidence="3" id="KW-1185">Reference proteome</keyword>
<reference evidence="2 3" key="1">
    <citation type="submission" date="2023-08" db="EMBL/GenBank/DDBJ databases">
        <title>Implementing the SeqCode for naming new Mesorhizobium species isolated from Vachellia karroo root nodules.</title>
        <authorList>
            <person name="Van Lill M."/>
        </authorList>
    </citation>
    <scope>NUCLEOTIDE SEQUENCE [LARGE SCALE GENOMIC DNA]</scope>
    <source>
        <strain evidence="2 3">VK22B</strain>
    </source>
</reference>
<evidence type="ECO:0000313" key="3">
    <source>
        <dbReference type="Proteomes" id="UP001271249"/>
    </source>
</evidence>
<gene>
    <name evidence="2" type="ORF">RFN29_26210</name>
</gene>
<protein>
    <submittedName>
        <fullName evidence="2">Uncharacterized protein</fullName>
    </submittedName>
</protein>
<feature type="transmembrane region" description="Helical" evidence="1">
    <location>
        <begin position="12"/>
        <end position="31"/>
    </location>
</feature>
<keyword evidence="1" id="KW-0812">Transmembrane</keyword>
<organism evidence="2 3">
    <name type="scientific">Mesorhizobium captivum</name>
    <dbReference type="NCBI Taxonomy" id="3072319"/>
    <lineage>
        <taxon>Bacteria</taxon>
        <taxon>Pseudomonadati</taxon>
        <taxon>Pseudomonadota</taxon>
        <taxon>Alphaproteobacteria</taxon>
        <taxon>Hyphomicrobiales</taxon>
        <taxon>Phyllobacteriaceae</taxon>
        <taxon>Mesorhizobium</taxon>
    </lineage>
</organism>
<keyword evidence="1" id="KW-1133">Transmembrane helix</keyword>
<evidence type="ECO:0000313" key="2">
    <source>
        <dbReference type="EMBL" id="MDX8495057.1"/>
    </source>
</evidence>